<dbReference type="AlphaFoldDB" id="A0A0T6LUC8"/>
<dbReference type="EMBL" id="LLZU01000011">
    <property type="protein sequence ID" value="KRV49691.1"/>
    <property type="molecule type" value="Genomic_DNA"/>
</dbReference>
<dbReference type="STRING" id="76728.AQ490_20285"/>
<comment type="caution">
    <text evidence="1">The sequence shown here is derived from an EMBL/GenBank/DDBJ whole genome shotgun (WGS) entry which is preliminary data.</text>
</comment>
<dbReference type="RefSeq" id="WP_026220002.1">
    <property type="nucleotide sequence ID" value="NZ_LLZU01000011.1"/>
</dbReference>
<sequence>MILHLVRPDEWSRHPERPYAPASLAEEGFVHCSPDEATALAVADSLYRDTPSPLLVLLIDEAALDAPVRWEDPAPSPPPGCPPGVRFPHVYGPVNRTAVTGLMQVRRDAEGRSVALVPWG</sequence>
<proteinExistence type="predicted"/>
<dbReference type="eggNOG" id="COG3502">
    <property type="taxonomic scope" value="Bacteria"/>
</dbReference>
<protein>
    <recommendedName>
        <fullName evidence="3">DUF952 domain-containing protein</fullName>
    </recommendedName>
</protein>
<evidence type="ECO:0008006" key="3">
    <source>
        <dbReference type="Google" id="ProtNLM"/>
    </source>
</evidence>
<dbReference type="Pfam" id="PF06108">
    <property type="entry name" value="DUF952"/>
    <property type="match status" value="1"/>
</dbReference>
<dbReference type="InterPro" id="IPR009297">
    <property type="entry name" value="DUF952"/>
</dbReference>
<keyword evidence="2" id="KW-1185">Reference proteome</keyword>
<gene>
    <name evidence="1" type="ORF">AQ490_20285</name>
</gene>
<evidence type="ECO:0000313" key="2">
    <source>
        <dbReference type="Proteomes" id="UP000050867"/>
    </source>
</evidence>
<accession>A0A0T6LUC8</accession>
<dbReference type="SUPFAM" id="SSF56399">
    <property type="entry name" value="ADP-ribosylation"/>
    <property type="match status" value="1"/>
</dbReference>
<organism evidence="1 2">
    <name type="scientific">Wenjunlia vitaminophila</name>
    <name type="common">Streptomyces vitaminophilus</name>
    <dbReference type="NCBI Taxonomy" id="76728"/>
    <lineage>
        <taxon>Bacteria</taxon>
        <taxon>Bacillati</taxon>
        <taxon>Actinomycetota</taxon>
        <taxon>Actinomycetes</taxon>
        <taxon>Kitasatosporales</taxon>
        <taxon>Streptomycetaceae</taxon>
        <taxon>Wenjunlia</taxon>
    </lineage>
</organism>
<reference evidence="1 2" key="1">
    <citation type="submission" date="2015-10" db="EMBL/GenBank/DDBJ databases">
        <title>Draft genome sequence of pyrrolomycin-producing Streptomyces vitaminophilus.</title>
        <authorList>
            <person name="Graham D.E."/>
            <person name="Mahan K.M."/>
            <person name="Klingeman D.M."/>
            <person name="Hettich R.L."/>
            <person name="Parry R.J."/>
        </authorList>
    </citation>
    <scope>NUCLEOTIDE SEQUENCE [LARGE SCALE GENOMIC DNA]</scope>
    <source>
        <strain evidence="1 2">ATCC 31673</strain>
    </source>
</reference>
<dbReference type="Proteomes" id="UP000050867">
    <property type="component" value="Unassembled WGS sequence"/>
</dbReference>
<name>A0A0T6LUC8_WENVI</name>
<evidence type="ECO:0000313" key="1">
    <source>
        <dbReference type="EMBL" id="KRV49691.1"/>
    </source>
</evidence>
<dbReference type="OrthoDB" id="5638018at2"/>
<dbReference type="Gene3D" id="3.20.170.20">
    <property type="entry name" value="Protein of unknown function DUF952"/>
    <property type="match status" value="1"/>
</dbReference>